<sequence length="97" mass="10851">MKPSIRGRPSGMESRQIIWLTRSILKAWNERKTALGFGKNVSSEFAEALLCNISEESQTETSKTGKRLQSIKILIPCRVSSTQAKSATVNFYTLTEL</sequence>
<gene>
    <name evidence="1" type="ORF">pdam_00003635</name>
</gene>
<evidence type="ECO:0000313" key="2">
    <source>
        <dbReference type="Proteomes" id="UP000275408"/>
    </source>
</evidence>
<proteinExistence type="predicted"/>
<evidence type="ECO:0000313" key="1">
    <source>
        <dbReference type="EMBL" id="RMX59569.1"/>
    </source>
</evidence>
<reference evidence="1 2" key="1">
    <citation type="journal article" date="2018" name="Sci. Rep.">
        <title>Comparative analysis of the Pocillopora damicornis genome highlights role of immune system in coral evolution.</title>
        <authorList>
            <person name="Cunning R."/>
            <person name="Bay R.A."/>
            <person name="Gillette P."/>
            <person name="Baker A.C."/>
            <person name="Traylor-Knowles N."/>
        </authorList>
    </citation>
    <scope>NUCLEOTIDE SEQUENCE [LARGE SCALE GENOMIC DNA]</scope>
    <source>
        <strain evidence="1">RSMAS</strain>
        <tissue evidence="1">Whole animal</tissue>
    </source>
</reference>
<name>A0A3M6V172_POCDA</name>
<dbReference type="EMBL" id="RCHS01000309">
    <property type="protein sequence ID" value="RMX59569.1"/>
    <property type="molecule type" value="Genomic_DNA"/>
</dbReference>
<accession>A0A3M6V172</accession>
<comment type="caution">
    <text evidence="1">The sequence shown here is derived from an EMBL/GenBank/DDBJ whole genome shotgun (WGS) entry which is preliminary data.</text>
</comment>
<protein>
    <submittedName>
        <fullName evidence="1">Uncharacterized protein</fullName>
    </submittedName>
</protein>
<keyword evidence="2" id="KW-1185">Reference proteome</keyword>
<dbReference type="AlphaFoldDB" id="A0A3M6V172"/>
<organism evidence="1 2">
    <name type="scientific">Pocillopora damicornis</name>
    <name type="common">Cauliflower coral</name>
    <name type="synonym">Millepora damicornis</name>
    <dbReference type="NCBI Taxonomy" id="46731"/>
    <lineage>
        <taxon>Eukaryota</taxon>
        <taxon>Metazoa</taxon>
        <taxon>Cnidaria</taxon>
        <taxon>Anthozoa</taxon>
        <taxon>Hexacorallia</taxon>
        <taxon>Scleractinia</taxon>
        <taxon>Astrocoeniina</taxon>
        <taxon>Pocilloporidae</taxon>
        <taxon>Pocillopora</taxon>
    </lineage>
</organism>
<dbReference type="Proteomes" id="UP000275408">
    <property type="component" value="Unassembled WGS sequence"/>
</dbReference>